<evidence type="ECO:0000313" key="2">
    <source>
        <dbReference type="EMBL" id="HIS46247.1"/>
    </source>
</evidence>
<feature type="transmembrane region" description="Helical" evidence="1">
    <location>
        <begin position="79"/>
        <end position="102"/>
    </location>
</feature>
<dbReference type="Proteomes" id="UP000823927">
    <property type="component" value="Unassembled WGS sequence"/>
</dbReference>
<comment type="caution">
    <text evidence="2">The sequence shown here is derived from an EMBL/GenBank/DDBJ whole genome shotgun (WGS) entry which is preliminary data.</text>
</comment>
<reference evidence="2" key="2">
    <citation type="journal article" date="2021" name="PeerJ">
        <title>Extensive microbial diversity within the chicken gut microbiome revealed by metagenomics and culture.</title>
        <authorList>
            <person name="Gilroy R."/>
            <person name="Ravi A."/>
            <person name="Getino M."/>
            <person name="Pursley I."/>
            <person name="Horton D.L."/>
            <person name="Alikhan N.F."/>
            <person name="Baker D."/>
            <person name="Gharbi K."/>
            <person name="Hall N."/>
            <person name="Watson M."/>
            <person name="Adriaenssens E.M."/>
            <person name="Foster-Nyarko E."/>
            <person name="Jarju S."/>
            <person name="Secka A."/>
            <person name="Antonio M."/>
            <person name="Oren A."/>
            <person name="Chaudhuri R.R."/>
            <person name="La Ragione R."/>
            <person name="Hildebrand F."/>
            <person name="Pallen M.J."/>
        </authorList>
    </citation>
    <scope>NUCLEOTIDE SEQUENCE</scope>
    <source>
        <strain evidence="2">CHK178-757</strain>
    </source>
</reference>
<dbReference type="EMBL" id="DVIT01000006">
    <property type="protein sequence ID" value="HIS46247.1"/>
    <property type="molecule type" value="Genomic_DNA"/>
</dbReference>
<organism evidence="2 3">
    <name type="scientific">Candidatus Scybalocola faecigallinarum</name>
    <dbReference type="NCBI Taxonomy" id="2840941"/>
    <lineage>
        <taxon>Bacteria</taxon>
        <taxon>Bacillati</taxon>
        <taxon>Bacillota</taxon>
        <taxon>Clostridia</taxon>
        <taxon>Lachnospirales</taxon>
        <taxon>Lachnospiraceae</taxon>
        <taxon>Lachnospiraceae incertae sedis</taxon>
        <taxon>Candidatus Scybalocola (ex Gilroy et al. 2021)</taxon>
    </lineage>
</organism>
<gene>
    <name evidence="2" type="ORF">IAB46_01580</name>
</gene>
<evidence type="ECO:0000313" key="3">
    <source>
        <dbReference type="Proteomes" id="UP000823927"/>
    </source>
</evidence>
<proteinExistence type="predicted"/>
<evidence type="ECO:0000256" key="1">
    <source>
        <dbReference type="SAM" id="Phobius"/>
    </source>
</evidence>
<name>A0A9D1F343_9FIRM</name>
<dbReference type="AlphaFoldDB" id="A0A9D1F343"/>
<sequence length="185" mass="20590">MKSLREQFEEDYEAVPYVAQPGGKVKIRYVYDGPWYIWDIPENLLKSKKQKLTGLSIISLVLFIGTALIPAGLNTWSLTAIAGIFSLAAHILELFGVIRFLIVPYQTTRMDYNYINGLLRIVPWIRGICLLAAGVCGIFYMAGNTFTLPGLAAFAGYLAGAVLAFVLAVQYKNIPFTTKKNESRE</sequence>
<accession>A0A9D1F343</accession>
<protein>
    <submittedName>
        <fullName evidence="2">Uncharacterized protein</fullName>
    </submittedName>
</protein>
<feature type="transmembrane region" description="Helical" evidence="1">
    <location>
        <begin position="52"/>
        <end position="73"/>
    </location>
</feature>
<keyword evidence="1" id="KW-0812">Transmembrane</keyword>
<feature type="transmembrane region" description="Helical" evidence="1">
    <location>
        <begin position="123"/>
        <end position="142"/>
    </location>
</feature>
<feature type="transmembrane region" description="Helical" evidence="1">
    <location>
        <begin position="148"/>
        <end position="169"/>
    </location>
</feature>
<reference evidence="2" key="1">
    <citation type="submission" date="2020-10" db="EMBL/GenBank/DDBJ databases">
        <authorList>
            <person name="Gilroy R."/>
        </authorList>
    </citation>
    <scope>NUCLEOTIDE SEQUENCE</scope>
    <source>
        <strain evidence="2">CHK178-757</strain>
    </source>
</reference>
<keyword evidence="1" id="KW-1133">Transmembrane helix</keyword>
<keyword evidence="1" id="KW-0472">Membrane</keyword>